<keyword evidence="2" id="KW-0328">Glycosyltransferase</keyword>
<dbReference type="Pfam" id="PF00535">
    <property type="entry name" value="Glycos_transf_2"/>
    <property type="match status" value="1"/>
</dbReference>
<dbReference type="InterPro" id="IPR050834">
    <property type="entry name" value="Glycosyltransf_2"/>
</dbReference>
<dbReference type="InterPro" id="IPR029044">
    <property type="entry name" value="Nucleotide-diphossugar_trans"/>
</dbReference>
<evidence type="ECO:0000256" key="3">
    <source>
        <dbReference type="ARBA" id="ARBA00022679"/>
    </source>
</evidence>
<name>A0ABW2UJ94_9RHOB</name>
<dbReference type="PANTHER" id="PTHR43685:SF5">
    <property type="entry name" value="GLYCOSYLTRANSFERASE EPSE-RELATED"/>
    <property type="match status" value="1"/>
</dbReference>
<dbReference type="InterPro" id="IPR001173">
    <property type="entry name" value="Glyco_trans_2-like"/>
</dbReference>
<keyword evidence="3" id="KW-0808">Transferase</keyword>
<dbReference type="EMBL" id="JBHTFQ010000005">
    <property type="protein sequence ID" value="MFC7704779.1"/>
    <property type="molecule type" value="Genomic_DNA"/>
</dbReference>
<organism evidence="5 6">
    <name type="scientific">Plastorhodobacter daqingensis</name>
    <dbReference type="NCBI Taxonomy" id="1387281"/>
    <lineage>
        <taxon>Bacteria</taxon>
        <taxon>Pseudomonadati</taxon>
        <taxon>Pseudomonadota</taxon>
        <taxon>Alphaproteobacteria</taxon>
        <taxon>Rhodobacterales</taxon>
        <taxon>Paracoccaceae</taxon>
        <taxon>Plastorhodobacter</taxon>
    </lineage>
</organism>
<dbReference type="PANTHER" id="PTHR43685">
    <property type="entry name" value="GLYCOSYLTRANSFERASE"/>
    <property type="match status" value="1"/>
</dbReference>
<evidence type="ECO:0000313" key="5">
    <source>
        <dbReference type="EMBL" id="MFC7704779.1"/>
    </source>
</evidence>
<dbReference type="RefSeq" id="WP_377403444.1">
    <property type="nucleotide sequence ID" value="NZ_JBHTFQ010000005.1"/>
</dbReference>
<sequence length="311" mass="33561">MTGGEADVAILMALHNGARHLSQQLESLAAQSHRQWHLIVSDDGSQDDGPALLQRFAAGRPQGQVRLLAGPGQGFARNFLHLLQAAGPDVPMAALSDQDDLWLPEKLARAVEALARLPPNRPALFCARTLICDADLRPLAPSPRWRRPFGFANALVQNVAAGNTIVLNRAALDLAQTLAPLAGVVPAHDWWLYQIVTGAGGIVLRDDRPALLYRQHPGNLMGRNDTPRAALARAARLGDGTFRRWVDANLANLASAQAFLTPEARTRLAIFAEARQAPVPARLRGLGRAGIYRQTRRGTAAMWTAAALGRL</sequence>
<comment type="caution">
    <text evidence="5">The sequence shown here is derived from an EMBL/GenBank/DDBJ whole genome shotgun (WGS) entry which is preliminary data.</text>
</comment>
<dbReference type="CDD" id="cd04196">
    <property type="entry name" value="GT_2_like_d"/>
    <property type="match status" value="1"/>
</dbReference>
<protein>
    <submittedName>
        <fullName evidence="5">Glycosyltransferase family 2 protein</fullName>
    </submittedName>
</protein>
<evidence type="ECO:0000256" key="1">
    <source>
        <dbReference type="ARBA" id="ARBA00006739"/>
    </source>
</evidence>
<gene>
    <name evidence="5" type="ORF">ACFQXB_11295</name>
</gene>
<evidence type="ECO:0000313" key="6">
    <source>
        <dbReference type="Proteomes" id="UP001596516"/>
    </source>
</evidence>
<feature type="domain" description="Glycosyltransferase 2-like" evidence="4">
    <location>
        <begin position="10"/>
        <end position="119"/>
    </location>
</feature>
<proteinExistence type="inferred from homology"/>
<comment type="similarity">
    <text evidence="1">Belongs to the glycosyltransferase 2 family.</text>
</comment>
<evidence type="ECO:0000259" key="4">
    <source>
        <dbReference type="Pfam" id="PF00535"/>
    </source>
</evidence>
<accession>A0ABW2UJ94</accession>
<dbReference type="Proteomes" id="UP001596516">
    <property type="component" value="Unassembled WGS sequence"/>
</dbReference>
<reference evidence="6" key="1">
    <citation type="journal article" date="2019" name="Int. J. Syst. Evol. Microbiol.">
        <title>The Global Catalogue of Microorganisms (GCM) 10K type strain sequencing project: providing services to taxonomists for standard genome sequencing and annotation.</title>
        <authorList>
            <consortium name="The Broad Institute Genomics Platform"/>
            <consortium name="The Broad Institute Genome Sequencing Center for Infectious Disease"/>
            <person name="Wu L."/>
            <person name="Ma J."/>
        </authorList>
    </citation>
    <scope>NUCLEOTIDE SEQUENCE [LARGE SCALE GENOMIC DNA]</scope>
    <source>
        <strain evidence="6">CGMCC 1.12750</strain>
    </source>
</reference>
<evidence type="ECO:0000256" key="2">
    <source>
        <dbReference type="ARBA" id="ARBA00022676"/>
    </source>
</evidence>
<keyword evidence="6" id="KW-1185">Reference proteome</keyword>
<dbReference type="Gene3D" id="3.90.550.10">
    <property type="entry name" value="Spore Coat Polysaccharide Biosynthesis Protein SpsA, Chain A"/>
    <property type="match status" value="1"/>
</dbReference>
<dbReference type="SUPFAM" id="SSF53448">
    <property type="entry name" value="Nucleotide-diphospho-sugar transferases"/>
    <property type="match status" value="1"/>
</dbReference>